<gene>
    <name evidence="2" type="ORF">FSB_LOCUS17944</name>
</gene>
<evidence type="ECO:0000313" key="2">
    <source>
        <dbReference type="EMBL" id="SPC90062.1"/>
    </source>
</evidence>
<dbReference type="EMBL" id="OIVN01001114">
    <property type="protein sequence ID" value="SPC90062.1"/>
    <property type="molecule type" value="Genomic_DNA"/>
</dbReference>
<organism evidence="2">
    <name type="scientific">Fagus sylvatica</name>
    <name type="common">Beechnut</name>
    <dbReference type="NCBI Taxonomy" id="28930"/>
    <lineage>
        <taxon>Eukaryota</taxon>
        <taxon>Viridiplantae</taxon>
        <taxon>Streptophyta</taxon>
        <taxon>Embryophyta</taxon>
        <taxon>Tracheophyta</taxon>
        <taxon>Spermatophyta</taxon>
        <taxon>Magnoliopsida</taxon>
        <taxon>eudicotyledons</taxon>
        <taxon>Gunneridae</taxon>
        <taxon>Pentapetalae</taxon>
        <taxon>rosids</taxon>
        <taxon>fabids</taxon>
        <taxon>Fagales</taxon>
        <taxon>Fagaceae</taxon>
        <taxon>Fagus</taxon>
    </lineage>
</organism>
<evidence type="ECO:0008006" key="3">
    <source>
        <dbReference type="Google" id="ProtNLM"/>
    </source>
</evidence>
<feature type="compositionally biased region" description="Gly residues" evidence="1">
    <location>
        <begin position="1"/>
        <end position="10"/>
    </location>
</feature>
<accession>A0A2N9FS26</accession>
<feature type="region of interest" description="Disordered" evidence="1">
    <location>
        <begin position="1"/>
        <end position="41"/>
    </location>
</feature>
<sequence length="365" mass="40594">MFSQGSGSGGQRRSYRLAKGKAVAYAPESSPNTDNEYDAMEDPHTRTDSVVAMNLQQQFVTEAAYPIPEDFVMPGIRYPPQGGIRLRYTVITPVTDTPLLTNLTDHLSSSVRHYKLLDGAHWEYRKFLTELGFGPFLSIPFVYMSHPLVRCWVERFFHHTGTFHLSTSEMEVLPVDWSAILGIRFGAIEGTRSVVLRFRYLRDLLKREKEEPPTELRYRQWTAYFIFSCFLGNDKSTVPTPIVSMFRDIDALRDWVEAIIPVDPPPLMTIEGYISDAPSDAYVEGVDGYSGLVRTKVPYQEWFTRNSLGPLMAIHEVEGGDGPAADGGGLAADGGGPAAGGVGRSGCEHSEFRGSAFELGYCSCH</sequence>
<reference evidence="2" key="1">
    <citation type="submission" date="2018-02" db="EMBL/GenBank/DDBJ databases">
        <authorList>
            <person name="Cohen D.B."/>
            <person name="Kent A.D."/>
        </authorList>
    </citation>
    <scope>NUCLEOTIDE SEQUENCE</scope>
</reference>
<dbReference type="AlphaFoldDB" id="A0A2N9FS26"/>
<proteinExistence type="predicted"/>
<protein>
    <recommendedName>
        <fullName evidence="3">Aminotransferase-like plant mobile domain-containing protein</fullName>
    </recommendedName>
</protein>
<evidence type="ECO:0000256" key="1">
    <source>
        <dbReference type="SAM" id="MobiDB-lite"/>
    </source>
</evidence>
<name>A0A2N9FS26_FAGSY</name>